<keyword evidence="4" id="KW-1133">Transmembrane helix</keyword>
<comment type="similarity">
    <text evidence="2">Belongs to the LemA family.</text>
</comment>
<reference evidence="6 7" key="1">
    <citation type="submission" date="2020-02" db="EMBL/GenBank/DDBJ databases">
        <title>Genome analysis of Thermosulfuriphilus ammonigenes ST65T, an anaerobic thermophilic chemolithoautotrophic bacterium isolated from a deep-sea hydrothermal vent.</title>
        <authorList>
            <person name="Slobodkina G."/>
            <person name="Allioux M."/>
            <person name="Merkel A."/>
            <person name="Alain K."/>
            <person name="Jebbar M."/>
            <person name="Slobodkin A."/>
        </authorList>
    </citation>
    <scope>NUCLEOTIDE SEQUENCE [LARGE SCALE GENOMIC DNA]</scope>
    <source>
        <strain evidence="6 7">ST65</strain>
    </source>
</reference>
<evidence type="ECO:0000313" key="7">
    <source>
        <dbReference type="Proteomes" id="UP000502179"/>
    </source>
</evidence>
<evidence type="ECO:0000256" key="5">
    <source>
        <dbReference type="ARBA" id="ARBA00023136"/>
    </source>
</evidence>
<evidence type="ECO:0000256" key="2">
    <source>
        <dbReference type="ARBA" id="ARBA00008854"/>
    </source>
</evidence>
<dbReference type="AlphaFoldDB" id="A0A6G7PXF0"/>
<evidence type="ECO:0000313" key="6">
    <source>
        <dbReference type="EMBL" id="QIJ72290.1"/>
    </source>
</evidence>
<dbReference type="Pfam" id="PF04011">
    <property type="entry name" value="LemA"/>
    <property type="match status" value="1"/>
</dbReference>
<keyword evidence="5" id="KW-0472">Membrane</keyword>
<dbReference type="InterPro" id="IPR023353">
    <property type="entry name" value="LemA-like_dom_sf"/>
</dbReference>
<dbReference type="RefSeq" id="WP_166032508.1">
    <property type="nucleotide sequence ID" value="NZ_CP048877.1"/>
</dbReference>
<gene>
    <name evidence="6" type="ORF">G4V39_08410</name>
</gene>
<name>A0A6G7PXF0_9BACT</name>
<protein>
    <submittedName>
        <fullName evidence="6">LemA family protein</fullName>
    </submittedName>
</protein>
<dbReference type="Gene3D" id="1.20.1440.20">
    <property type="entry name" value="LemA-like domain"/>
    <property type="match status" value="1"/>
</dbReference>
<dbReference type="Proteomes" id="UP000502179">
    <property type="component" value="Chromosome"/>
</dbReference>
<dbReference type="PANTHER" id="PTHR34478">
    <property type="entry name" value="PROTEIN LEMA"/>
    <property type="match status" value="1"/>
</dbReference>
<dbReference type="PROSITE" id="PS51257">
    <property type="entry name" value="PROKAR_LIPOPROTEIN"/>
    <property type="match status" value="1"/>
</dbReference>
<dbReference type="SUPFAM" id="SSF140478">
    <property type="entry name" value="LemA-like"/>
    <property type="match status" value="1"/>
</dbReference>
<sequence length="199" mass="22656">MSLTLKRALSLIFFFLMVSGLSSCGYNQIQKNDEAVKKAWADLQAALQRRHDLIPNLVEVVKAYAKHERQTLEAVTRARAQVGQIQLSSEITSDPKAMARLAEAEGQLSAALSRLLMVAEKYPELRSSDLFRDLLHQLEGTENRINVARIRYNRAVERFNVSIRIFPNNLTNRFLLHYSTKEPFQAPLEAQTAPKVKFD</sequence>
<evidence type="ECO:0000256" key="3">
    <source>
        <dbReference type="ARBA" id="ARBA00022692"/>
    </source>
</evidence>
<dbReference type="GO" id="GO:0016020">
    <property type="term" value="C:membrane"/>
    <property type="evidence" value="ECO:0007669"/>
    <property type="project" value="UniProtKB-SubCell"/>
</dbReference>
<dbReference type="EMBL" id="CP048877">
    <property type="protein sequence ID" value="QIJ72290.1"/>
    <property type="molecule type" value="Genomic_DNA"/>
</dbReference>
<evidence type="ECO:0000256" key="4">
    <source>
        <dbReference type="ARBA" id="ARBA00022989"/>
    </source>
</evidence>
<accession>A0A6G7PXF0</accession>
<proteinExistence type="inferred from homology"/>
<keyword evidence="3" id="KW-0812">Transmembrane</keyword>
<comment type="subcellular location">
    <subcellularLocation>
        <location evidence="1">Membrane</location>
        <topology evidence="1">Single-pass membrane protein</topology>
    </subcellularLocation>
</comment>
<dbReference type="KEGG" id="tav:G4V39_08410"/>
<dbReference type="PANTHER" id="PTHR34478:SF2">
    <property type="entry name" value="MEMBRANE PROTEIN"/>
    <property type="match status" value="1"/>
</dbReference>
<keyword evidence="7" id="KW-1185">Reference proteome</keyword>
<organism evidence="6 7">
    <name type="scientific">Thermosulfuriphilus ammonigenes</name>
    <dbReference type="NCBI Taxonomy" id="1936021"/>
    <lineage>
        <taxon>Bacteria</taxon>
        <taxon>Pseudomonadati</taxon>
        <taxon>Thermodesulfobacteriota</taxon>
        <taxon>Thermodesulfobacteria</taxon>
        <taxon>Thermodesulfobacteriales</taxon>
        <taxon>Thermodesulfobacteriaceae</taxon>
        <taxon>Thermosulfuriphilus</taxon>
    </lineage>
</organism>
<evidence type="ECO:0000256" key="1">
    <source>
        <dbReference type="ARBA" id="ARBA00004167"/>
    </source>
</evidence>
<dbReference type="InterPro" id="IPR007156">
    <property type="entry name" value="MamQ_LemA"/>
</dbReference>